<dbReference type="SUPFAM" id="SSF54427">
    <property type="entry name" value="NTF2-like"/>
    <property type="match status" value="1"/>
</dbReference>
<dbReference type="PANTHER" id="PTHR31757:SF0">
    <property type="entry name" value="SLL0781 PROTEIN"/>
    <property type="match status" value="1"/>
</dbReference>
<accession>A0A2S9YFV4</accession>
<keyword evidence="2" id="KW-1185">Reference proteome</keyword>
<dbReference type="PANTHER" id="PTHR31757">
    <property type="entry name" value="SLL0781 PROTEIN"/>
    <property type="match status" value="1"/>
</dbReference>
<gene>
    <name evidence="1" type="ORF">ENSA5_11680</name>
</gene>
<dbReference type="InterPro" id="IPR032710">
    <property type="entry name" value="NTF2-like_dom_sf"/>
</dbReference>
<comment type="caution">
    <text evidence="1">The sequence shown here is derived from an EMBL/GenBank/DDBJ whole genome shotgun (WGS) entry which is preliminary data.</text>
</comment>
<sequence length="158" mass="18620">MSDSTSRPPLPPFTEKTAIQKVRLAEDAWNSRDPERVSLAYTPDSRWRNRADFLRGRAEIVAFLTAKWQREREYRLIKELWGFRVNRIAVRFAYEWRGADGQWVRSLGNENWEFDENGLMAVRFASINDLAITRDQRLFHWPSGRRPDDHPSLSDLGL</sequence>
<dbReference type="AlphaFoldDB" id="A0A2S9YFV4"/>
<name>A0A2S9YFV4_9BACT</name>
<reference evidence="1 2" key="1">
    <citation type="submission" date="2018-03" db="EMBL/GenBank/DDBJ databases">
        <title>Draft Genome Sequences of the Obligatory Marine Myxobacteria Enhygromyxa salina SWB005.</title>
        <authorList>
            <person name="Poehlein A."/>
            <person name="Moghaddam J.A."/>
            <person name="Harms H."/>
            <person name="Alanjari M."/>
            <person name="Koenig G.M."/>
            <person name="Daniel R."/>
            <person name="Schaeberle T.F."/>
        </authorList>
    </citation>
    <scope>NUCLEOTIDE SEQUENCE [LARGE SCALE GENOMIC DNA]</scope>
    <source>
        <strain evidence="1 2">SWB005</strain>
    </source>
</reference>
<dbReference type="RefSeq" id="WP_106390664.1">
    <property type="nucleotide sequence ID" value="NZ_PVNK01000066.1"/>
</dbReference>
<organism evidence="1 2">
    <name type="scientific">Enhygromyxa salina</name>
    <dbReference type="NCBI Taxonomy" id="215803"/>
    <lineage>
        <taxon>Bacteria</taxon>
        <taxon>Pseudomonadati</taxon>
        <taxon>Myxococcota</taxon>
        <taxon>Polyangia</taxon>
        <taxon>Nannocystales</taxon>
        <taxon>Nannocystaceae</taxon>
        <taxon>Enhygromyxa</taxon>
    </lineage>
</organism>
<dbReference type="OrthoDB" id="9787970at2"/>
<proteinExistence type="predicted"/>
<dbReference type="Proteomes" id="UP000237968">
    <property type="component" value="Unassembled WGS sequence"/>
</dbReference>
<dbReference type="InterPro" id="IPR009783">
    <property type="entry name" value="DUF1348"/>
</dbReference>
<evidence type="ECO:0000313" key="2">
    <source>
        <dbReference type="Proteomes" id="UP000237968"/>
    </source>
</evidence>
<dbReference type="Pfam" id="PF07080">
    <property type="entry name" value="DUF1348"/>
    <property type="match status" value="1"/>
</dbReference>
<evidence type="ECO:0000313" key="1">
    <source>
        <dbReference type="EMBL" id="PRQ03985.1"/>
    </source>
</evidence>
<dbReference type="Gene3D" id="3.10.450.50">
    <property type="match status" value="1"/>
</dbReference>
<protein>
    <submittedName>
        <fullName evidence="1">SnoaL-like domain protein</fullName>
    </submittedName>
</protein>
<dbReference type="EMBL" id="PVNK01000066">
    <property type="protein sequence ID" value="PRQ03985.1"/>
    <property type="molecule type" value="Genomic_DNA"/>
</dbReference>